<evidence type="ECO:0000313" key="2">
    <source>
        <dbReference type="EMBL" id="GAA2267741.1"/>
    </source>
</evidence>
<dbReference type="EMBL" id="BAAATR010000035">
    <property type="protein sequence ID" value="GAA2267741.1"/>
    <property type="molecule type" value="Genomic_DNA"/>
</dbReference>
<dbReference type="PANTHER" id="PTHR43433">
    <property type="entry name" value="HYDROLASE, ALPHA/BETA FOLD FAMILY PROTEIN"/>
    <property type="match status" value="1"/>
</dbReference>
<dbReference type="InterPro" id="IPR000073">
    <property type="entry name" value="AB_hydrolase_1"/>
</dbReference>
<evidence type="ECO:0000259" key="1">
    <source>
        <dbReference type="Pfam" id="PF00561"/>
    </source>
</evidence>
<feature type="domain" description="AB hydrolase-1" evidence="1">
    <location>
        <begin position="149"/>
        <end position="243"/>
    </location>
</feature>
<keyword evidence="3" id="KW-1185">Reference proteome</keyword>
<dbReference type="GO" id="GO:0016787">
    <property type="term" value="F:hydrolase activity"/>
    <property type="evidence" value="ECO:0007669"/>
    <property type="project" value="UniProtKB-KW"/>
</dbReference>
<dbReference type="Proteomes" id="UP001500305">
    <property type="component" value="Unassembled WGS sequence"/>
</dbReference>
<dbReference type="Gene3D" id="3.40.50.1820">
    <property type="entry name" value="alpha/beta hydrolase"/>
    <property type="match status" value="1"/>
</dbReference>
<name>A0ABN3ESA4_9ACTN</name>
<dbReference type="InterPro" id="IPR050471">
    <property type="entry name" value="AB_hydrolase"/>
</dbReference>
<dbReference type="SUPFAM" id="SSF53474">
    <property type="entry name" value="alpha/beta-Hydrolases"/>
    <property type="match status" value="1"/>
</dbReference>
<comment type="caution">
    <text evidence="2">The sequence shown here is derived from an EMBL/GenBank/DDBJ whole genome shotgun (WGS) entry which is preliminary data.</text>
</comment>
<protein>
    <submittedName>
        <fullName evidence="2">Alpha/beta hydrolase</fullName>
    </submittedName>
</protein>
<dbReference type="RefSeq" id="WP_344639767.1">
    <property type="nucleotide sequence ID" value="NZ_BAAATR010000035.1"/>
</dbReference>
<dbReference type="PANTHER" id="PTHR43433:SF5">
    <property type="entry name" value="AB HYDROLASE-1 DOMAIN-CONTAINING PROTEIN"/>
    <property type="match status" value="1"/>
</dbReference>
<organism evidence="2 3">
    <name type="scientific">Kitasatospora cystarginea</name>
    <dbReference type="NCBI Taxonomy" id="58350"/>
    <lineage>
        <taxon>Bacteria</taxon>
        <taxon>Bacillati</taxon>
        <taxon>Actinomycetota</taxon>
        <taxon>Actinomycetes</taxon>
        <taxon>Kitasatosporales</taxon>
        <taxon>Streptomycetaceae</taxon>
        <taxon>Kitasatospora</taxon>
    </lineage>
</organism>
<sequence>MSSRSAEPAAGAVTVPAPAAPWPDRLARAVLSLRPLLDVLPGPVSVDGGTRAEAAQRVLHRTTDLLGLPRIEVRPGGATDPFDRVVGGCLGLAELPIDDPDPVERIDAAAKAALAADFDRFTTRLEAVSPDGVPLRVHTAGDPADRAVVLVLAPGMPARLAGHWIRELAREHHVVTWESRGLFGDLAAPPPADFGVPAQAGDLVAAMDRAGVRRAHVAGLCGGAVLAVAAAARHPDRIASLSLWHGDFDLGPGSPKTDHQRNLQALMELAALDRSSAEAIHATLLEAIGGDVPAELAPLVLYPYATVELFARYCELNSAVMGTDLRPELARVTAPALVVTSEDDGTAHPEGSARVAGVLAGARLLIRPHGDHLSLFRGGPDLLGALARFLADQHAQARSGGSGQP</sequence>
<keyword evidence="2" id="KW-0378">Hydrolase</keyword>
<proteinExistence type="predicted"/>
<dbReference type="InterPro" id="IPR029058">
    <property type="entry name" value="AB_hydrolase_fold"/>
</dbReference>
<dbReference type="Pfam" id="PF00561">
    <property type="entry name" value="Abhydrolase_1"/>
    <property type="match status" value="1"/>
</dbReference>
<gene>
    <name evidence="2" type="ORF">GCM10010430_61160</name>
</gene>
<reference evidence="2 3" key="1">
    <citation type="journal article" date="2019" name="Int. J. Syst. Evol. Microbiol.">
        <title>The Global Catalogue of Microorganisms (GCM) 10K type strain sequencing project: providing services to taxonomists for standard genome sequencing and annotation.</title>
        <authorList>
            <consortium name="The Broad Institute Genomics Platform"/>
            <consortium name="The Broad Institute Genome Sequencing Center for Infectious Disease"/>
            <person name="Wu L."/>
            <person name="Ma J."/>
        </authorList>
    </citation>
    <scope>NUCLEOTIDE SEQUENCE [LARGE SCALE GENOMIC DNA]</scope>
    <source>
        <strain evidence="2 3">JCM 7356</strain>
    </source>
</reference>
<accession>A0ABN3ESA4</accession>
<evidence type="ECO:0000313" key="3">
    <source>
        <dbReference type="Proteomes" id="UP001500305"/>
    </source>
</evidence>